<comment type="similarity">
    <text evidence="1">Belongs to the class A bacterial acid phosphatase family.</text>
</comment>
<dbReference type="GO" id="GO:0003993">
    <property type="term" value="F:acid phosphatase activity"/>
    <property type="evidence" value="ECO:0007669"/>
    <property type="project" value="UniProtKB-EC"/>
</dbReference>
<evidence type="ECO:0000259" key="3">
    <source>
        <dbReference type="SMART" id="SM00014"/>
    </source>
</evidence>
<keyword evidence="1" id="KW-0378">Hydrolase</keyword>
<dbReference type="InterPro" id="IPR036938">
    <property type="entry name" value="PAP2/HPO_sf"/>
</dbReference>
<evidence type="ECO:0000256" key="2">
    <source>
        <dbReference type="SAM" id="SignalP"/>
    </source>
</evidence>
<gene>
    <name evidence="4" type="ORF">DKK79_07290</name>
</gene>
<dbReference type="SUPFAM" id="SSF48317">
    <property type="entry name" value="Acid phosphatase/Vanadium-dependent haloperoxidase"/>
    <property type="match status" value="1"/>
</dbReference>
<comment type="catalytic activity">
    <reaction evidence="1">
        <text>a phosphate monoester + H2O = an alcohol + phosphate</text>
        <dbReference type="Rhea" id="RHEA:15017"/>
        <dbReference type="ChEBI" id="CHEBI:15377"/>
        <dbReference type="ChEBI" id="CHEBI:30879"/>
        <dbReference type="ChEBI" id="CHEBI:43474"/>
        <dbReference type="ChEBI" id="CHEBI:67140"/>
        <dbReference type="EC" id="3.1.3.2"/>
    </reaction>
</comment>
<feature type="domain" description="Phosphatidic acid phosphatase type 2/haloperoxidase" evidence="3">
    <location>
        <begin position="122"/>
        <end position="238"/>
    </location>
</feature>
<dbReference type="RefSeq" id="WP_110423507.1">
    <property type="nucleotide sequence ID" value="NZ_QGLP01000005.1"/>
</dbReference>
<dbReference type="InterPro" id="IPR001011">
    <property type="entry name" value="Acid_Pase_classA_bac"/>
</dbReference>
<feature type="signal peptide" evidence="2">
    <location>
        <begin position="1"/>
        <end position="28"/>
    </location>
</feature>
<dbReference type="Pfam" id="PF01569">
    <property type="entry name" value="PAP2"/>
    <property type="match status" value="1"/>
</dbReference>
<dbReference type="AlphaFoldDB" id="A0A2V4DVD8"/>
<protein>
    <recommendedName>
        <fullName evidence="1">Acid phosphatase</fullName>
        <ecNumber evidence="1">3.1.3.2</ecNumber>
    </recommendedName>
</protein>
<dbReference type="PIRSF" id="PIRSF000897">
    <property type="entry name" value="Acid_Ptase_ClsA"/>
    <property type="match status" value="1"/>
</dbReference>
<sequence>MAKNIKIKKLAIFIPTLYCSLFFSSSFAFQKGSTEDFLGHEVGVTYHTAEQAVSSKEYLPVYPEEENPEFEADKLAYLHGYNLKGTERWQQATMDADLHTANVAKIFSQPLGITISPQTTPTLYKMLGDLLVDSADNATKTAKEFYMRKRPFVYFGNHTCQPIDEEDRLRHNGSFPSGHTAYGWTLALILAQISPSHAEAIIKRGYEFGQSRMICGAHWQSDVDAGRMVGAVEYSKLQSIPQFQEDLRKATEEVNQQYRLLK</sequence>
<dbReference type="EMBL" id="QGLP01000005">
    <property type="protein sequence ID" value="PXZ04163.1"/>
    <property type="molecule type" value="Genomic_DNA"/>
</dbReference>
<dbReference type="Gene3D" id="1.20.144.10">
    <property type="entry name" value="Phosphatidic acid phosphatase type 2/haloperoxidase"/>
    <property type="match status" value="1"/>
</dbReference>
<proteinExistence type="inferred from homology"/>
<dbReference type="SMART" id="SM00014">
    <property type="entry name" value="acidPPc"/>
    <property type="match status" value="1"/>
</dbReference>
<keyword evidence="2" id="KW-0732">Signal</keyword>
<name>A0A2V4DVD8_9GAMM</name>
<dbReference type="EC" id="3.1.3.2" evidence="1"/>
<organism evidence="4 5">
    <name type="scientific">Gilliamella apicola</name>
    <dbReference type="NCBI Taxonomy" id="1196095"/>
    <lineage>
        <taxon>Bacteria</taxon>
        <taxon>Pseudomonadati</taxon>
        <taxon>Pseudomonadota</taxon>
        <taxon>Gammaproteobacteria</taxon>
        <taxon>Orbales</taxon>
        <taxon>Orbaceae</taxon>
        <taxon>Gilliamella</taxon>
    </lineage>
</organism>
<reference evidence="4 5" key="1">
    <citation type="submission" date="2018-05" db="EMBL/GenBank/DDBJ databases">
        <title>Reference genomes for bee gut microbiota database.</title>
        <authorList>
            <person name="Ellegaard K.M."/>
        </authorList>
    </citation>
    <scope>NUCLEOTIDE SEQUENCE [LARGE SCALE GENOMIC DNA]</scope>
    <source>
        <strain evidence="4 5">ESL0177</strain>
    </source>
</reference>
<accession>A0A2V4DVD8</accession>
<evidence type="ECO:0000313" key="5">
    <source>
        <dbReference type="Proteomes" id="UP000247483"/>
    </source>
</evidence>
<dbReference type="InterPro" id="IPR000326">
    <property type="entry name" value="PAP2/HPO"/>
</dbReference>
<evidence type="ECO:0000313" key="4">
    <source>
        <dbReference type="EMBL" id="PXZ04163.1"/>
    </source>
</evidence>
<feature type="chain" id="PRO_5016107016" description="Acid phosphatase" evidence="2">
    <location>
        <begin position="29"/>
        <end position="262"/>
    </location>
</feature>
<dbReference type="PRINTS" id="PR00483">
    <property type="entry name" value="BACPHPHTASE"/>
</dbReference>
<dbReference type="CDD" id="cd03397">
    <property type="entry name" value="PAP2_acid_phosphatase"/>
    <property type="match status" value="1"/>
</dbReference>
<dbReference type="Proteomes" id="UP000247483">
    <property type="component" value="Unassembled WGS sequence"/>
</dbReference>
<comment type="caution">
    <text evidence="4">The sequence shown here is derived from an EMBL/GenBank/DDBJ whole genome shotgun (WGS) entry which is preliminary data.</text>
</comment>
<dbReference type="GO" id="GO:0030288">
    <property type="term" value="C:outer membrane-bounded periplasmic space"/>
    <property type="evidence" value="ECO:0007669"/>
    <property type="project" value="InterPro"/>
</dbReference>
<evidence type="ECO:0000256" key="1">
    <source>
        <dbReference type="PIRNR" id="PIRNR000897"/>
    </source>
</evidence>